<keyword evidence="2" id="KW-1185">Reference proteome</keyword>
<proteinExistence type="predicted"/>
<protein>
    <submittedName>
        <fullName evidence="1">Uncharacterized protein</fullName>
    </submittedName>
</protein>
<sequence length="67" mass="7581">MVTCAWLVVEPRRSGRLMNRGLWIFGRSAKLAGLYIAKRPDNGNMFLTIFSCIWKSYVGWVEGENGG</sequence>
<dbReference type="AlphaFoldDB" id="A0A803R6F4"/>
<dbReference type="Proteomes" id="UP000596661">
    <property type="component" value="Chromosome 2"/>
</dbReference>
<dbReference type="EnsemblPlants" id="novel_model_563_5bda875f">
    <property type="protein sequence ID" value="cds.novel_model_563_5bda875f"/>
    <property type="gene ID" value="novel_gene_400_5bda875f"/>
</dbReference>
<name>A0A803R6F4_CANSA</name>
<reference evidence="1" key="2">
    <citation type="submission" date="2021-03" db="UniProtKB">
        <authorList>
            <consortium name="EnsemblPlants"/>
        </authorList>
    </citation>
    <scope>IDENTIFICATION</scope>
</reference>
<accession>A0A803R6F4</accession>
<evidence type="ECO:0000313" key="2">
    <source>
        <dbReference type="Proteomes" id="UP000596661"/>
    </source>
</evidence>
<evidence type="ECO:0000313" key="1">
    <source>
        <dbReference type="EnsemblPlants" id="cds.novel_model_563_5bda875f"/>
    </source>
</evidence>
<dbReference type="EMBL" id="UZAU01000198">
    <property type="status" value="NOT_ANNOTATED_CDS"/>
    <property type="molecule type" value="Genomic_DNA"/>
</dbReference>
<dbReference type="Gramene" id="novel_model_563_5bda875f">
    <property type="protein sequence ID" value="cds.novel_model_563_5bda875f"/>
    <property type="gene ID" value="novel_gene_400_5bda875f"/>
</dbReference>
<reference evidence="1" key="1">
    <citation type="submission" date="2018-11" db="EMBL/GenBank/DDBJ databases">
        <authorList>
            <person name="Grassa J C."/>
        </authorList>
    </citation>
    <scope>NUCLEOTIDE SEQUENCE [LARGE SCALE GENOMIC DNA]</scope>
</reference>
<organism evidence="1 2">
    <name type="scientific">Cannabis sativa</name>
    <name type="common">Hemp</name>
    <name type="synonym">Marijuana</name>
    <dbReference type="NCBI Taxonomy" id="3483"/>
    <lineage>
        <taxon>Eukaryota</taxon>
        <taxon>Viridiplantae</taxon>
        <taxon>Streptophyta</taxon>
        <taxon>Embryophyta</taxon>
        <taxon>Tracheophyta</taxon>
        <taxon>Spermatophyta</taxon>
        <taxon>Magnoliopsida</taxon>
        <taxon>eudicotyledons</taxon>
        <taxon>Gunneridae</taxon>
        <taxon>Pentapetalae</taxon>
        <taxon>rosids</taxon>
        <taxon>fabids</taxon>
        <taxon>Rosales</taxon>
        <taxon>Cannabaceae</taxon>
        <taxon>Cannabis</taxon>
    </lineage>
</organism>